<dbReference type="InterPro" id="IPR026341">
    <property type="entry name" value="T9SS_type_B"/>
</dbReference>
<dbReference type="NCBIfam" id="TIGR04131">
    <property type="entry name" value="Bac_Flav_CTERM"/>
    <property type="match status" value="1"/>
</dbReference>
<organism evidence="2 3">
    <name type="scientific">Christiangramia sediminis</name>
    <dbReference type="NCBI Taxonomy" id="2881336"/>
    <lineage>
        <taxon>Bacteria</taxon>
        <taxon>Pseudomonadati</taxon>
        <taxon>Bacteroidota</taxon>
        <taxon>Flavobacteriia</taxon>
        <taxon>Flavobacteriales</taxon>
        <taxon>Flavobacteriaceae</taxon>
        <taxon>Christiangramia</taxon>
    </lineage>
</organism>
<dbReference type="InterPro" id="IPR044023">
    <property type="entry name" value="Ig_7"/>
</dbReference>
<comment type="caution">
    <text evidence="2">The sequence shown here is derived from an EMBL/GenBank/DDBJ whole genome shotgun (WGS) entry which is preliminary data.</text>
</comment>
<dbReference type="Pfam" id="PF19081">
    <property type="entry name" value="Ig_7"/>
    <property type="match status" value="2"/>
</dbReference>
<protein>
    <submittedName>
        <fullName evidence="2">Gliding motility-associated C-terminal domain-containing protein</fullName>
    </submittedName>
</protein>
<accession>A0A9X1LJ81</accession>
<reference evidence="2" key="1">
    <citation type="submission" date="2021-10" db="EMBL/GenBank/DDBJ databases">
        <title>Gramella sp. ASW11-100T, isolated from marine sediment.</title>
        <authorList>
            <person name="Xia C."/>
        </authorList>
    </citation>
    <scope>NUCLEOTIDE SEQUENCE</scope>
    <source>
        <strain evidence="2">ASW11-100</strain>
    </source>
</reference>
<dbReference type="Proteomes" id="UP001139414">
    <property type="component" value="Unassembled WGS sequence"/>
</dbReference>
<dbReference type="RefSeq" id="WP_229339966.1">
    <property type="nucleotide sequence ID" value="NZ_JAJBZG010000002.1"/>
</dbReference>
<evidence type="ECO:0000259" key="1">
    <source>
        <dbReference type="Pfam" id="PF19081"/>
    </source>
</evidence>
<dbReference type="Pfam" id="PF13585">
    <property type="entry name" value="CHU_C"/>
    <property type="match status" value="1"/>
</dbReference>
<dbReference type="EMBL" id="JAJBZG010000002">
    <property type="protein sequence ID" value="MCB7481244.1"/>
    <property type="molecule type" value="Genomic_DNA"/>
</dbReference>
<sequence length="1849" mass="196139">MQNFTFGRKGLNWFLFAFILFVGNLASYGQSPCATPDADQSYCYLETVDDLRYSGATNPAVYETADTENDTDPINGDELLTDGATYFIGSTTEDCERVAVEVTVFAADTPSNTVTGDSNGFTVTPCESSDFSGSDLLNLFDPVPSGYTLKIYEDEFGGSEISDYSTTLMDGESYFVGADTDGTSDPDSDYCPSERVAVGIDVVDAPAPTAEDPQTFCEGATVADLEAESTSPNFQAFRWYREETGGSPLANGVELINGEDYWVSQIVNERGSIFPPCESGRTRVEVEVITFDAGDDVSETFCQSQIEMRLDNGESPEDIFLSLVDGRTLPPNVEFNPDLGAIGDDYNDDPFQTFTTIATFTTDEGCEDDVELSLTIIEDADAGEDGSVTLSPSDAPINLIDYLNGTPDTGGMWTPGDGTFDPSTDTPGDFTYSVDNGSCSDSAIVTVIVEECTTTAGDDSLGNIVCRDDLDLPASQDAVRAYFRALLSVDATSEGTFSNIADIRTRVNAGEAGPFNTTYTVGAGTNCEDTAEFSVTIVDNTIANAGDFDSFTISCGSSDPVDLTSLENNDPDATAGGTFSGTGVTNNTFDPSIGAGTYTITYSVDDSLPCISGNASTTFEITVESDGTNAGDDSLENIVCRDDLDLPASQDAVRAYFRALLSVDATSEGTFSNIADIRTRVNAGEAGPFNTTYTVGAGTSCEDTAEFSVTIVDNTIANAGDFDSFTISCGSSDPVDLTSLENNDPDATAGGTFSGTGVTDNTFNPSIEAGTYTITYSVDDSLPCISGNASTTFEITVEDSPINTSISRTLCVTDVQDLIDNPAAGLAYLQSLVEEAGVDSFDEDNFSDNALAEAIRLANFIDTPTSDSETFNFEYTDPSDSDCEDGLITVAITINNLEEAEAGDFDSFDVTCTSDNSIDLTGLDNNNPDATAGGTFTGTGVMDNNFDPSVGTGTYTITYTVDDSLPCTTGSASTTFEITVENEGDNAGDDSLDNTVCRDDLDLPASTDAVRAYFRSLLSNDATTGGTFSNLADIRTRVNAGESGPFNTTYTVGASTDCQDSADFSVTIIDPTPANSGNFDNFSVCSLDDSLNLETLDNNDPDATMGGTFTGTGVTDNTFDPSIGAGTYTITYTVDESIDCTTGNDSTTFEITVEESPVSVSISRTLCVTDAQDLINNPAAGLAYLQSLVEEAGVDSFDEDNFSDATPAEAIRLANFIDTPTSDSETFNFEYIDPSDSDCEDGLITVAITINDLRDAEAGDIEDQTVCSTDGMIDLTTFFTPETVPGGTFSGMGVEDSMFNSSIGPNADGYEITYSVDDSGDCIKEGANDSTTFTIFVNEGFNAGDDSLDNTVCQGELDLPASSDSVRAYFRALLSDDATRGGTFSNVADIRTRLNAGETGPFNTTYTVGAGTSCEDTAEFSVSIVENIPAEIGEIANPDPICRNAEDVDLFSFLPADANPNGTFEGYEDGVFSPVMEGAGTFDITYTLTDDSPCTEGEASATFAITVLESAYAGMDMDLNVCMSDDVQNLFDFISVDADDDGEFSLDGEVIADGMMNPADFEAGEYEVVYTVAAINDCGDDTAEFTITVQEAPDAPTVEGDPFTFCATDGAIAADLSATGTNLTYYSDEALSMMVAAEDVLVDGTYYVTQRNDDGACESAATEFTVTINDAATPTISNTTQEFCEFDDATIADLTELINETGTITWYDSADGDNAINSGTSLQDGVTYYATLFNVDTGCESSVRLGITVSINDDCPLTIPEGFSPNDDQLNDRFEIRNIRDKYPNFTIEIRNRFGDVVYKGNANTPDWDGYSTEGSFGSDVLPVGAYFYYLRYNDGSTEPVRGTVYLSR</sequence>
<keyword evidence="3" id="KW-1185">Reference proteome</keyword>
<proteinExistence type="predicted"/>
<name>A0A9X1LJ81_9FLAO</name>
<evidence type="ECO:0000313" key="2">
    <source>
        <dbReference type="EMBL" id="MCB7481244.1"/>
    </source>
</evidence>
<gene>
    <name evidence="2" type="ORF">LGQ90_08205</name>
</gene>
<feature type="domain" description="Ig-like" evidence="1">
    <location>
        <begin position="207"/>
        <end position="288"/>
    </location>
</feature>
<feature type="domain" description="Ig-like" evidence="1">
    <location>
        <begin position="1673"/>
        <end position="1752"/>
    </location>
</feature>
<evidence type="ECO:0000313" key="3">
    <source>
        <dbReference type="Proteomes" id="UP001139414"/>
    </source>
</evidence>